<organism evidence="1">
    <name type="scientific">Oppiella nova</name>
    <dbReference type="NCBI Taxonomy" id="334625"/>
    <lineage>
        <taxon>Eukaryota</taxon>
        <taxon>Metazoa</taxon>
        <taxon>Ecdysozoa</taxon>
        <taxon>Arthropoda</taxon>
        <taxon>Chelicerata</taxon>
        <taxon>Arachnida</taxon>
        <taxon>Acari</taxon>
        <taxon>Acariformes</taxon>
        <taxon>Sarcoptiformes</taxon>
        <taxon>Oribatida</taxon>
        <taxon>Brachypylina</taxon>
        <taxon>Oppioidea</taxon>
        <taxon>Oppiidae</taxon>
        <taxon>Oppiella</taxon>
    </lineage>
</organism>
<reference evidence="1" key="1">
    <citation type="submission" date="2020-11" db="EMBL/GenBank/DDBJ databases">
        <authorList>
            <person name="Tran Van P."/>
        </authorList>
    </citation>
    <scope>NUCLEOTIDE SEQUENCE</scope>
</reference>
<name>A0A7R9QVT8_9ACAR</name>
<evidence type="ECO:0000313" key="2">
    <source>
        <dbReference type="Proteomes" id="UP000728032"/>
    </source>
</evidence>
<dbReference type="EMBL" id="OC934667">
    <property type="protein sequence ID" value="CAD7660304.1"/>
    <property type="molecule type" value="Genomic_DNA"/>
</dbReference>
<gene>
    <name evidence="1" type="ORF">ONB1V03_LOCUS16874</name>
</gene>
<dbReference type="EMBL" id="CAJPVJ010019842">
    <property type="protein sequence ID" value="CAG2177442.1"/>
    <property type="molecule type" value="Genomic_DNA"/>
</dbReference>
<sequence>MADIQYRWGIDCGDDCKKAVQLAAVELPQFKVKGHKQMQKIEVLSTVITRDSCVR</sequence>
<dbReference type="Proteomes" id="UP000728032">
    <property type="component" value="Unassembled WGS sequence"/>
</dbReference>
<dbReference type="OrthoDB" id="8890589at2759"/>
<accession>A0A7R9QVT8</accession>
<keyword evidence="2" id="KW-1185">Reference proteome</keyword>
<dbReference type="AlphaFoldDB" id="A0A7R9QVT8"/>
<proteinExistence type="predicted"/>
<protein>
    <submittedName>
        <fullName evidence="1">Uncharacterized protein</fullName>
    </submittedName>
</protein>
<evidence type="ECO:0000313" key="1">
    <source>
        <dbReference type="EMBL" id="CAD7660304.1"/>
    </source>
</evidence>